<evidence type="ECO:0000313" key="2">
    <source>
        <dbReference type="Proteomes" id="UP000251647"/>
    </source>
</evidence>
<dbReference type="EMBL" id="UATL01000001">
    <property type="protein sequence ID" value="SPY28365.1"/>
    <property type="molecule type" value="Genomic_DNA"/>
</dbReference>
<name>A0A2T3QP67_PHODM</name>
<accession>A0A2T3QP67</accession>
<dbReference type="AlphaFoldDB" id="A0A2T3QP67"/>
<sequence length="63" mass="7123">MHDDVERLIKAKARRLNVSVETLKDVIADRVVASECEEDIASIVLSLSDSDIAEFTNFDKQWS</sequence>
<protein>
    <submittedName>
        <fullName evidence="1">Uncharacterized protein</fullName>
    </submittedName>
</protein>
<evidence type="ECO:0000313" key="1">
    <source>
        <dbReference type="EMBL" id="SPY28365.1"/>
    </source>
</evidence>
<organism evidence="1 2">
    <name type="scientific">Photobacterium damselae</name>
    <dbReference type="NCBI Taxonomy" id="38293"/>
    <lineage>
        <taxon>Bacteria</taxon>
        <taxon>Pseudomonadati</taxon>
        <taxon>Pseudomonadota</taxon>
        <taxon>Gammaproteobacteria</taxon>
        <taxon>Vibrionales</taxon>
        <taxon>Vibrionaceae</taxon>
        <taxon>Photobacterium</taxon>
    </lineage>
</organism>
<reference evidence="1 2" key="1">
    <citation type="submission" date="2018-06" db="EMBL/GenBank/DDBJ databases">
        <authorList>
            <consortium name="Pathogen Informatics"/>
            <person name="Doyle S."/>
        </authorList>
    </citation>
    <scope>NUCLEOTIDE SEQUENCE [LARGE SCALE GENOMIC DNA]</scope>
    <source>
        <strain evidence="1 2">NCTC11647</strain>
    </source>
</reference>
<dbReference type="Proteomes" id="UP000251647">
    <property type="component" value="Unassembled WGS sequence"/>
</dbReference>
<gene>
    <name evidence="1" type="ORF">NCTC11647_01454</name>
</gene>
<proteinExistence type="predicted"/>